<dbReference type="eggNOG" id="COG3434">
    <property type="taxonomic scope" value="Bacteria"/>
</dbReference>
<gene>
    <name evidence="2" type="ordered locus">Marme_2147</name>
</gene>
<dbReference type="AlphaFoldDB" id="F2K448"/>
<keyword evidence="3" id="KW-1185">Reference proteome</keyword>
<accession>F2K448</accession>
<protein>
    <submittedName>
        <fullName evidence="2">Putative signal transduction protein</fullName>
    </submittedName>
</protein>
<name>F2K448_MARM1</name>
<dbReference type="HOGENOM" id="CLU_044951_2_0_6"/>
<dbReference type="Proteomes" id="UP000001062">
    <property type="component" value="Chromosome"/>
</dbReference>
<dbReference type="STRING" id="717774.Marme_2147"/>
<evidence type="ECO:0000259" key="1">
    <source>
        <dbReference type="PROSITE" id="PS51833"/>
    </source>
</evidence>
<dbReference type="PANTHER" id="PTHR33525:SF4">
    <property type="entry name" value="CYCLIC DI-GMP PHOSPHODIESTERASE CDGJ"/>
    <property type="match status" value="1"/>
</dbReference>
<sequence length="400" mass="45212">MRTNFLFCRENIVDSLLKTEAYYIKHSTYSDSCNFSSENSEKSTLINALFFSSHVKDVLPNRPLFIQIPVVDLVSLPPRNALRATLFLKSDELIGPEILSRIKKLRMEGFEFGIVNPSCDTPDEILRNFTSVCFELSRTGITKVLQSIELPSISPKKIWVCDVHIQSQLDKLVATKKVNSFSGPFLTQVEHIKGKTFPIYKIILAELIEKLNNHTSTIRSLADTVERDPNLAFRVIKLTKAVPYHRQFSIPNVQRALEIIGLRDLLKWVTLAMFSSVEGKPDCLTSMALSRAYFCQLLAHEIFPEQQGAFLTGLFSYLPAIFEEDMTSLLESIPLDSQIKDALLAKRGNLGSILKVVCDFEAGRWDILPLAQLEQHGLDADGLRNVYLDSLKQAKELNML</sequence>
<dbReference type="KEGG" id="mme:Marme_2147"/>
<reference evidence="2 3" key="1">
    <citation type="journal article" date="2012" name="Stand. Genomic Sci.">
        <title>Complete genome sequence of the melanogenic marine bacterium Marinomonas mediterranea type strain (MMB-1(T)).</title>
        <authorList>
            <person name="Lucas-Elio P."/>
            <person name="Goodwin L."/>
            <person name="Woyke T."/>
            <person name="Pitluck S."/>
            <person name="Nolan M."/>
            <person name="Kyrpides N.C."/>
            <person name="Detter J.C."/>
            <person name="Copeland A."/>
            <person name="Teshima H."/>
            <person name="Bruce D."/>
            <person name="Detter C."/>
            <person name="Tapia R."/>
            <person name="Han S."/>
            <person name="Land M.L."/>
            <person name="Ivanova N."/>
            <person name="Mikhailova N."/>
            <person name="Johnston A.W."/>
            <person name="Sanchez-Amat A."/>
        </authorList>
    </citation>
    <scope>NUCLEOTIDE SEQUENCE [LARGE SCALE GENOMIC DNA]</scope>
    <source>
        <strain evidence="3">ATCC 700492 / JCM 21426 / NBRC 103028 / MMB-1</strain>
    </source>
</reference>
<dbReference type="InterPro" id="IPR013976">
    <property type="entry name" value="HDOD"/>
</dbReference>
<dbReference type="EMBL" id="CP002583">
    <property type="protein sequence ID" value="ADZ91390.1"/>
    <property type="molecule type" value="Genomic_DNA"/>
</dbReference>
<dbReference type="PANTHER" id="PTHR33525">
    <property type="match status" value="1"/>
</dbReference>
<dbReference type="Gene3D" id="1.10.3210.10">
    <property type="entry name" value="Hypothetical protein af1432"/>
    <property type="match status" value="1"/>
</dbReference>
<dbReference type="SUPFAM" id="SSF109604">
    <property type="entry name" value="HD-domain/PDEase-like"/>
    <property type="match status" value="1"/>
</dbReference>
<dbReference type="PROSITE" id="PS51833">
    <property type="entry name" value="HDOD"/>
    <property type="match status" value="1"/>
</dbReference>
<evidence type="ECO:0000313" key="2">
    <source>
        <dbReference type="EMBL" id="ADZ91390.1"/>
    </source>
</evidence>
<feature type="domain" description="HDOD" evidence="1">
    <location>
        <begin position="197"/>
        <end position="381"/>
    </location>
</feature>
<proteinExistence type="predicted"/>
<dbReference type="PATRIC" id="fig|717774.3.peg.2212"/>
<evidence type="ECO:0000313" key="3">
    <source>
        <dbReference type="Proteomes" id="UP000001062"/>
    </source>
</evidence>
<dbReference type="InterPro" id="IPR052340">
    <property type="entry name" value="RNase_Y/CdgJ"/>
</dbReference>
<dbReference type="OrthoDB" id="9804751at2"/>
<organism evidence="2 3">
    <name type="scientific">Marinomonas mediterranea (strain ATCC 700492 / JCM 21426 / NBRC 103028 / MMB-1)</name>
    <dbReference type="NCBI Taxonomy" id="717774"/>
    <lineage>
        <taxon>Bacteria</taxon>
        <taxon>Pseudomonadati</taxon>
        <taxon>Pseudomonadota</taxon>
        <taxon>Gammaproteobacteria</taxon>
        <taxon>Oceanospirillales</taxon>
        <taxon>Oceanospirillaceae</taxon>
        <taxon>Marinomonas</taxon>
    </lineage>
</organism>
<dbReference type="Pfam" id="PF08668">
    <property type="entry name" value="HDOD"/>
    <property type="match status" value="1"/>
</dbReference>